<reference evidence="3 4" key="1">
    <citation type="submission" date="2019-06" db="EMBL/GenBank/DDBJ databases">
        <title>Sequencing the genomes of 1000 actinobacteria strains.</title>
        <authorList>
            <person name="Klenk H.-P."/>
        </authorList>
    </citation>
    <scope>NUCLEOTIDE SEQUENCE [LARGE SCALE GENOMIC DNA]</scope>
    <source>
        <strain evidence="3 4">DSM 18082</strain>
    </source>
</reference>
<keyword evidence="4" id="KW-1185">Reference proteome</keyword>
<name>A0A542ZM13_9MICO</name>
<gene>
    <name evidence="3" type="ORF">FB474_2777</name>
</gene>
<dbReference type="InterPro" id="IPR036286">
    <property type="entry name" value="LexA/Signal_pep-like_sf"/>
</dbReference>
<evidence type="ECO:0000313" key="3">
    <source>
        <dbReference type="EMBL" id="TQL61368.1"/>
    </source>
</evidence>
<feature type="domain" description="Peptidase S26" evidence="2">
    <location>
        <begin position="8"/>
        <end position="60"/>
    </location>
</feature>
<dbReference type="AlphaFoldDB" id="A0A542ZM13"/>
<sequence>MLRLGIALVRGRSMEPTLHEGDRLLVLHGARARVGRLAVVRLPPGPDGPRPLAVKRVTGRDPGGGDGWWVERDNPREGVDSWQVGAIPPGDVQALVLGRVPGRRALATMALGTLLLSRRRRRG</sequence>
<organism evidence="3 4">
    <name type="scientific">Oryzihumus leptocrescens</name>
    <dbReference type="NCBI Taxonomy" id="297536"/>
    <lineage>
        <taxon>Bacteria</taxon>
        <taxon>Bacillati</taxon>
        <taxon>Actinomycetota</taxon>
        <taxon>Actinomycetes</taxon>
        <taxon>Micrococcales</taxon>
        <taxon>Intrasporangiaceae</taxon>
        <taxon>Oryzihumus</taxon>
    </lineage>
</organism>
<proteinExistence type="predicted"/>
<dbReference type="GO" id="GO:0004252">
    <property type="term" value="F:serine-type endopeptidase activity"/>
    <property type="evidence" value="ECO:0007669"/>
    <property type="project" value="InterPro"/>
</dbReference>
<accession>A0A542ZM13</accession>
<dbReference type="EMBL" id="VFOQ01000001">
    <property type="protein sequence ID" value="TQL61368.1"/>
    <property type="molecule type" value="Genomic_DNA"/>
</dbReference>
<dbReference type="SUPFAM" id="SSF51306">
    <property type="entry name" value="LexA/Signal peptidase"/>
    <property type="match status" value="1"/>
</dbReference>
<dbReference type="Pfam" id="PF10502">
    <property type="entry name" value="Peptidase_S26"/>
    <property type="match status" value="1"/>
</dbReference>
<feature type="region of interest" description="Disordered" evidence="1">
    <location>
        <begin position="48"/>
        <end position="72"/>
    </location>
</feature>
<dbReference type="Gene3D" id="2.10.109.10">
    <property type="entry name" value="Umud Fragment, subunit A"/>
    <property type="match status" value="1"/>
</dbReference>
<dbReference type="Proteomes" id="UP000319514">
    <property type="component" value="Unassembled WGS sequence"/>
</dbReference>
<protein>
    <submittedName>
        <fullName evidence="3">Peptidase S24-like protein</fullName>
    </submittedName>
</protein>
<evidence type="ECO:0000256" key="1">
    <source>
        <dbReference type="SAM" id="MobiDB-lite"/>
    </source>
</evidence>
<comment type="caution">
    <text evidence="3">The sequence shown here is derived from an EMBL/GenBank/DDBJ whole genome shotgun (WGS) entry which is preliminary data.</text>
</comment>
<dbReference type="CDD" id="cd06530">
    <property type="entry name" value="S26_SPase_I"/>
    <property type="match status" value="1"/>
</dbReference>
<dbReference type="GO" id="GO:0006465">
    <property type="term" value="P:signal peptide processing"/>
    <property type="evidence" value="ECO:0007669"/>
    <property type="project" value="InterPro"/>
</dbReference>
<dbReference type="InterPro" id="IPR019533">
    <property type="entry name" value="Peptidase_S26"/>
</dbReference>
<evidence type="ECO:0000313" key="4">
    <source>
        <dbReference type="Proteomes" id="UP000319514"/>
    </source>
</evidence>
<evidence type="ECO:0000259" key="2">
    <source>
        <dbReference type="Pfam" id="PF10502"/>
    </source>
</evidence>